<evidence type="ECO:0000313" key="6">
    <source>
        <dbReference type="Proteomes" id="UP001428817"/>
    </source>
</evidence>
<evidence type="ECO:0000259" key="4">
    <source>
        <dbReference type="Pfam" id="PF25954"/>
    </source>
</evidence>
<keyword evidence="6" id="KW-1185">Reference proteome</keyword>
<keyword evidence="2" id="KW-0175">Coiled coil</keyword>
<dbReference type="PROSITE" id="PS51257">
    <property type="entry name" value="PROKAR_LIPOPROTEIN"/>
    <property type="match status" value="1"/>
</dbReference>
<dbReference type="PANTHER" id="PTHR32347:SF23">
    <property type="entry name" value="BLL5650 PROTEIN"/>
    <property type="match status" value="1"/>
</dbReference>
<evidence type="ECO:0000256" key="2">
    <source>
        <dbReference type="ARBA" id="ARBA00023054"/>
    </source>
</evidence>
<sequence length="139" mass="13507">MRLGRVAMAGLVVWVGLAGVGCAGAGAPAPAAGIVQAAQPSPAPPTATASGALSGVDERGGVAVLPFQEADAAVLHPGQPVRLTFPAVPGLTLPGRVHAIAPTAVSISGVANYWVTIALLAGDSRLRAGMSVTADVTVG</sequence>
<dbReference type="Pfam" id="PF25954">
    <property type="entry name" value="Beta-barrel_RND_2"/>
    <property type="match status" value="1"/>
</dbReference>
<keyword evidence="3" id="KW-0732">Signal</keyword>
<dbReference type="Proteomes" id="UP001428817">
    <property type="component" value="Unassembled WGS sequence"/>
</dbReference>
<feature type="signal peptide" evidence="3">
    <location>
        <begin position="1"/>
        <end position="25"/>
    </location>
</feature>
<evidence type="ECO:0000256" key="3">
    <source>
        <dbReference type="SAM" id="SignalP"/>
    </source>
</evidence>
<dbReference type="PANTHER" id="PTHR32347">
    <property type="entry name" value="EFFLUX SYSTEM COMPONENT YKNX-RELATED"/>
    <property type="match status" value="1"/>
</dbReference>
<dbReference type="InterPro" id="IPR050465">
    <property type="entry name" value="UPF0194_transport"/>
</dbReference>
<dbReference type="InterPro" id="IPR058792">
    <property type="entry name" value="Beta-barrel_RND_2"/>
</dbReference>
<accession>A0ABP9Q926</accession>
<dbReference type="EMBL" id="BAABJP010000015">
    <property type="protein sequence ID" value="GAA5157950.1"/>
    <property type="molecule type" value="Genomic_DNA"/>
</dbReference>
<name>A0ABP9Q926_9PSEU</name>
<gene>
    <name evidence="5" type="ORF">GCM10023321_36950</name>
</gene>
<organism evidence="5 6">
    <name type="scientific">Pseudonocardia eucalypti</name>
    <dbReference type="NCBI Taxonomy" id="648755"/>
    <lineage>
        <taxon>Bacteria</taxon>
        <taxon>Bacillati</taxon>
        <taxon>Actinomycetota</taxon>
        <taxon>Actinomycetes</taxon>
        <taxon>Pseudonocardiales</taxon>
        <taxon>Pseudonocardiaceae</taxon>
        <taxon>Pseudonocardia</taxon>
    </lineage>
</organism>
<evidence type="ECO:0000256" key="1">
    <source>
        <dbReference type="ARBA" id="ARBA00004196"/>
    </source>
</evidence>
<protein>
    <recommendedName>
        <fullName evidence="4">CusB-like beta-barrel domain-containing protein</fullName>
    </recommendedName>
</protein>
<reference evidence="6" key="1">
    <citation type="journal article" date="2019" name="Int. J. Syst. Evol. Microbiol.">
        <title>The Global Catalogue of Microorganisms (GCM) 10K type strain sequencing project: providing services to taxonomists for standard genome sequencing and annotation.</title>
        <authorList>
            <consortium name="The Broad Institute Genomics Platform"/>
            <consortium name="The Broad Institute Genome Sequencing Center for Infectious Disease"/>
            <person name="Wu L."/>
            <person name="Ma J."/>
        </authorList>
    </citation>
    <scope>NUCLEOTIDE SEQUENCE [LARGE SCALE GENOMIC DNA]</scope>
    <source>
        <strain evidence="6">JCM 18303</strain>
    </source>
</reference>
<dbReference type="RefSeq" id="WP_185059207.1">
    <property type="nucleotide sequence ID" value="NZ_BAABJP010000015.1"/>
</dbReference>
<evidence type="ECO:0000313" key="5">
    <source>
        <dbReference type="EMBL" id="GAA5157950.1"/>
    </source>
</evidence>
<comment type="subcellular location">
    <subcellularLocation>
        <location evidence="1">Cell envelope</location>
    </subcellularLocation>
</comment>
<feature type="chain" id="PRO_5045868951" description="CusB-like beta-barrel domain-containing protein" evidence="3">
    <location>
        <begin position="26"/>
        <end position="139"/>
    </location>
</feature>
<dbReference type="Gene3D" id="2.40.30.170">
    <property type="match status" value="1"/>
</dbReference>
<proteinExistence type="predicted"/>
<comment type="caution">
    <text evidence="5">The sequence shown here is derived from an EMBL/GenBank/DDBJ whole genome shotgun (WGS) entry which is preliminary data.</text>
</comment>
<feature type="domain" description="CusB-like beta-barrel" evidence="4">
    <location>
        <begin position="68"/>
        <end position="136"/>
    </location>
</feature>